<dbReference type="OrthoDB" id="5517693at2"/>
<dbReference type="RefSeq" id="WP_146169602.1">
    <property type="nucleotide sequence ID" value="NZ_BOMO01000169.1"/>
</dbReference>
<feature type="region of interest" description="Disordered" evidence="1">
    <location>
        <begin position="312"/>
        <end position="334"/>
    </location>
</feature>
<dbReference type="Proteomes" id="UP000239415">
    <property type="component" value="Unassembled WGS sequence"/>
</dbReference>
<proteinExistence type="predicted"/>
<keyword evidence="3" id="KW-1185">Reference proteome</keyword>
<evidence type="ECO:0000313" key="2">
    <source>
        <dbReference type="EMBL" id="PRX09465.1"/>
    </source>
</evidence>
<evidence type="ECO:0000256" key="1">
    <source>
        <dbReference type="SAM" id="MobiDB-lite"/>
    </source>
</evidence>
<sequence>MPGSLGHVITSVLDERVRELIDVARPYWQRLSDAVSWSEETNRRLDEHDLGRGRYLPAPAEPARAMAGLLATRWDPGRLDHVLATVRVPNHREDLAHLVVRILSENSLPPAELESWIRWVFRGGLFEVERSFSFWWLPHFRVLLPPETAARTVASFAGITSPAEQYGYHHSTGRGARDFAWAHDHIPDGLPHLTERLGGPLGRVPLRPQWEGASVATLLAEGWTAERIRREVPPGPPSLRDRVLGSLSALVFIPLPGLDAWRDALTPAEMPPHERLTAMTACTRLRTLVRLWQSTGLPDDVAPWYAAAGLSPEEAIDRHQNGTSLPRPDDRARS</sequence>
<accession>A0A2T0JPA5</accession>
<gene>
    <name evidence="2" type="ORF">CLV67_13641</name>
</gene>
<dbReference type="AlphaFoldDB" id="A0A2T0JPA5"/>
<name>A0A2T0JPA5_9ACTN</name>
<dbReference type="EMBL" id="PVMZ01000036">
    <property type="protein sequence ID" value="PRX09465.1"/>
    <property type="molecule type" value="Genomic_DNA"/>
</dbReference>
<protein>
    <submittedName>
        <fullName evidence="2">Uncharacterized protein</fullName>
    </submittedName>
</protein>
<organism evidence="2 3">
    <name type="scientific">Actinoplanes italicus</name>
    <dbReference type="NCBI Taxonomy" id="113567"/>
    <lineage>
        <taxon>Bacteria</taxon>
        <taxon>Bacillati</taxon>
        <taxon>Actinomycetota</taxon>
        <taxon>Actinomycetes</taxon>
        <taxon>Micromonosporales</taxon>
        <taxon>Micromonosporaceae</taxon>
        <taxon>Actinoplanes</taxon>
    </lineage>
</organism>
<reference evidence="2 3" key="1">
    <citation type="submission" date="2018-03" db="EMBL/GenBank/DDBJ databases">
        <title>Genomic Encyclopedia of Archaeal and Bacterial Type Strains, Phase II (KMG-II): from individual species to whole genera.</title>
        <authorList>
            <person name="Goeker M."/>
        </authorList>
    </citation>
    <scope>NUCLEOTIDE SEQUENCE [LARGE SCALE GENOMIC DNA]</scope>
    <source>
        <strain evidence="2 3">DSM 43146</strain>
    </source>
</reference>
<evidence type="ECO:0000313" key="3">
    <source>
        <dbReference type="Proteomes" id="UP000239415"/>
    </source>
</evidence>
<comment type="caution">
    <text evidence="2">The sequence shown here is derived from an EMBL/GenBank/DDBJ whole genome shotgun (WGS) entry which is preliminary data.</text>
</comment>